<dbReference type="AlphaFoldDB" id="A0A6J6RZM2"/>
<feature type="domain" description="SDH C-terminal" evidence="8">
    <location>
        <begin position="243"/>
        <end position="273"/>
    </location>
</feature>
<proteinExistence type="inferred from homology"/>
<evidence type="ECO:0000259" key="8">
    <source>
        <dbReference type="Pfam" id="PF18317"/>
    </source>
</evidence>
<protein>
    <recommendedName>
        <fullName evidence="1">shikimate dehydrogenase (NADP(+))</fullName>
        <ecNumber evidence="1">1.1.1.25</ecNumber>
    </recommendedName>
</protein>
<dbReference type="GO" id="GO:0050661">
    <property type="term" value="F:NADP binding"/>
    <property type="evidence" value="ECO:0007669"/>
    <property type="project" value="InterPro"/>
</dbReference>
<evidence type="ECO:0000313" key="9">
    <source>
        <dbReference type="EMBL" id="CAB4364493.1"/>
    </source>
</evidence>
<dbReference type="GO" id="GO:0004764">
    <property type="term" value="F:shikimate 3-dehydrogenase (NADP+) activity"/>
    <property type="evidence" value="ECO:0007669"/>
    <property type="project" value="UniProtKB-EC"/>
</dbReference>
<organism evidence="10">
    <name type="scientific">freshwater metagenome</name>
    <dbReference type="NCBI Taxonomy" id="449393"/>
    <lineage>
        <taxon>unclassified sequences</taxon>
        <taxon>metagenomes</taxon>
        <taxon>ecological metagenomes</taxon>
    </lineage>
</organism>
<evidence type="ECO:0000256" key="1">
    <source>
        <dbReference type="ARBA" id="ARBA00012962"/>
    </source>
</evidence>
<dbReference type="Gene3D" id="3.40.50.720">
    <property type="entry name" value="NAD(P)-binding Rossmann-like Domain"/>
    <property type="match status" value="1"/>
</dbReference>
<dbReference type="Gene3D" id="3.40.50.10860">
    <property type="entry name" value="Leucine Dehydrogenase, chain A, domain 1"/>
    <property type="match status" value="1"/>
</dbReference>
<dbReference type="EC" id="1.1.1.25" evidence="1"/>
<dbReference type="InterPro" id="IPR011342">
    <property type="entry name" value="Shikimate_DH"/>
</dbReference>
<dbReference type="UniPathway" id="UPA00053">
    <property type="reaction ID" value="UER00087"/>
</dbReference>
<dbReference type="GO" id="GO:0009073">
    <property type="term" value="P:aromatic amino acid family biosynthetic process"/>
    <property type="evidence" value="ECO:0007669"/>
    <property type="project" value="UniProtKB-KW"/>
</dbReference>
<keyword evidence="3" id="KW-0521">NADP</keyword>
<dbReference type="NCBIfam" id="TIGR00507">
    <property type="entry name" value="aroE"/>
    <property type="match status" value="1"/>
</dbReference>
<evidence type="ECO:0000256" key="2">
    <source>
        <dbReference type="ARBA" id="ARBA00022605"/>
    </source>
</evidence>
<feature type="domain" description="Quinate/shikimate 5-dehydrogenase/glutamyl-tRNA reductase" evidence="6">
    <location>
        <begin position="127"/>
        <end position="195"/>
    </location>
</feature>
<dbReference type="SUPFAM" id="SSF53223">
    <property type="entry name" value="Aminoacid dehydrogenase-like, N-terminal domain"/>
    <property type="match status" value="1"/>
</dbReference>
<dbReference type="EMBL" id="CAFBMT010000012">
    <property type="protein sequence ID" value="CAB4940472.1"/>
    <property type="molecule type" value="Genomic_DNA"/>
</dbReference>
<reference evidence="10" key="1">
    <citation type="submission" date="2020-05" db="EMBL/GenBank/DDBJ databases">
        <authorList>
            <person name="Chiriac C."/>
            <person name="Salcher M."/>
            <person name="Ghai R."/>
            <person name="Kavagutti S V."/>
        </authorList>
    </citation>
    <scope>NUCLEOTIDE SEQUENCE</scope>
</reference>
<dbReference type="PANTHER" id="PTHR21089">
    <property type="entry name" value="SHIKIMATE DEHYDROGENASE"/>
    <property type="match status" value="1"/>
</dbReference>
<dbReference type="InterPro" id="IPR022893">
    <property type="entry name" value="Shikimate_DH_fam"/>
</dbReference>
<gene>
    <name evidence="10" type="ORF">UFOPK2656_01896</name>
    <name evidence="11" type="ORF">UFOPK3267_02844</name>
    <name evidence="12" type="ORF">UFOPK3651_02128</name>
    <name evidence="13" type="ORF">UFOPK3931_03262</name>
    <name evidence="9" type="ORF">UFOPK4189_02254</name>
</gene>
<keyword evidence="4" id="KW-0560">Oxidoreductase</keyword>
<evidence type="ECO:0000313" key="10">
    <source>
        <dbReference type="EMBL" id="CAB4727719.1"/>
    </source>
</evidence>
<dbReference type="PANTHER" id="PTHR21089:SF1">
    <property type="entry name" value="BIFUNCTIONAL 3-DEHYDROQUINATE DEHYDRATASE_SHIKIMATE DEHYDROGENASE, CHLOROPLASTIC"/>
    <property type="match status" value="1"/>
</dbReference>
<evidence type="ECO:0000313" key="11">
    <source>
        <dbReference type="EMBL" id="CAB4853316.1"/>
    </source>
</evidence>
<evidence type="ECO:0000313" key="13">
    <source>
        <dbReference type="EMBL" id="CAB5019422.1"/>
    </source>
</evidence>
<name>A0A6J6RZM2_9ZZZZ</name>
<feature type="domain" description="Shikimate dehydrogenase substrate binding N-terminal" evidence="7">
    <location>
        <begin position="16"/>
        <end position="98"/>
    </location>
</feature>
<evidence type="ECO:0000256" key="3">
    <source>
        <dbReference type="ARBA" id="ARBA00022857"/>
    </source>
</evidence>
<dbReference type="SUPFAM" id="SSF51735">
    <property type="entry name" value="NAD(P)-binding Rossmann-fold domains"/>
    <property type="match status" value="1"/>
</dbReference>
<evidence type="ECO:0000259" key="6">
    <source>
        <dbReference type="Pfam" id="PF01488"/>
    </source>
</evidence>
<dbReference type="HAMAP" id="MF_00222">
    <property type="entry name" value="Shikimate_DH_AroE"/>
    <property type="match status" value="1"/>
</dbReference>
<dbReference type="Pfam" id="PF18317">
    <property type="entry name" value="SDH_C"/>
    <property type="match status" value="1"/>
</dbReference>
<dbReference type="InterPro" id="IPR046346">
    <property type="entry name" value="Aminoacid_DH-like_N_sf"/>
</dbReference>
<dbReference type="InterPro" id="IPR006151">
    <property type="entry name" value="Shikm_DH/Glu-tRNA_Rdtase"/>
</dbReference>
<dbReference type="InterPro" id="IPR041121">
    <property type="entry name" value="SDH_C"/>
</dbReference>
<keyword evidence="2" id="KW-0028">Amino-acid biosynthesis</keyword>
<dbReference type="Pfam" id="PF08501">
    <property type="entry name" value="Shikimate_dh_N"/>
    <property type="match status" value="1"/>
</dbReference>
<dbReference type="Pfam" id="PF01488">
    <property type="entry name" value="Shikimate_DH"/>
    <property type="match status" value="1"/>
</dbReference>
<dbReference type="GO" id="GO:0009423">
    <property type="term" value="P:chorismate biosynthetic process"/>
    <property type="evidence" value="ECO:0007669"/>
    <property type="project" value="UniProtKB-UniPathway"/>
</dbReference>
<keyword evidence="5" id="KW-0057">Aromatic amino acid biosynthesis</keyword>
<dbReference type="GO" id="GO:0008652">
    <property type="term" value="P:amino acid biosynthetic process"/>
    <property type="evidence" value="ECO:0007669"/>
    <property type="project" value="UniProtKB-KW"/>
</dbReference>
<dbReference type="EMBL" id="CAESGF010000014">
    <property type="protein sequence ID" value="CAB4364493.1"/>
    <property type="molecule type" value="Genomic_DNA"/>
</dbReference>
<dbReference type="InterPro" id="IPR036291">
    <property type="entry name" value="NAD(P)-bd_dom_sf"/>
</dbReference>
<evidence type="ECO:0000256" key="5">
    <source>
        <dbReference type="ARBA" id="ARBA00023141"/>
    </source>
</evidence>
<dbReference type="GO" id="GO:0005829">
    <property type="term" value="C:cytosol"/>
    <property type="evidence" value="ECO:0007669"/>
    <property type="project" value="TreeGrafter"/>
</dbReference>
<evidence type="ECO:0000256" key="4">
    <source>
        <dbReference type="ARBA" id="ARBA00023002"/>
    </source>
</evidence>
<evidence type="ECO:0000259" key="7">
    <source>
        <dbReference type="Pfam" id="PF08501"/>
    </source>
</evidence>
<sequence>MSDRPLITGATRVAAVIGSPVRHSLSPALHNAAFAQLGIDWVYTAFEVAPGSAAGALAAMRVLGLGGLSVTMPHKEAVAAAVDSLDPAASALRSVNTVAPQADGSLKGYSTDGAGFVASLAARGVAVAGRTVCLLGAGAAARSIADALARAGAARIAVLNRTFSTAQDTVRLAGDVGVHGTAADVGTADLVVNATSIGMGSDELPCDVSLLRPQQVVADVVYHPRQTALLRAALAVGATTVDGLGMLVHQAALQQQVWHGALPDVAAMEAAAERELAARRQ</sequence>
<dbReference type="GO" id="GO:0019632">
    <property type="term" value="P:shikimate metabolic process"/>
    <property type="evidence" value="ECO:0007669"/>
    <property type="project" value="InterPro"/>
</dbReference>
<dbReference type="EMBL" id="CAFBOL010000156">
    <property type="protein sequence ID" value="CAB5019422.1"/>
    <property type="molecule type" value="Genomic_DNA"/>
</dbReference>
<dbReference type="CDD" id="cd01065">
    <property type="entry name" value="NAD_bind_Shikimate_DH"/>
    <property type="match status" value="1"/>
</dbReference>
<accession>A0A6J6RZM2</accession>
<dbReference type="EMBL" id="CAEZYF010000011">
    <property type="protein sequence ID" value="CAB4727719.1"/>
    <property type="molecule type" value="Genomic_DNA"/>
</dbReference>
<evidence type="ECO:0000313" key="12">
    <source>
        <dbReference type="EMBL" id="CAB4940472.1"/>
    </source>
</evidence>
<dbReference type="InterPro" id="IPR013708">
    <property type="entry name" value="Shikimate_DH-bd_N"/>
</dbReference>
<dbReference type="EMBL" id="CAFBIY010000234">
    <property type="protein sequence ID" value="CAB4853316.1"/>
    <property type="molecule type" value="Genomic_DNA"/>
</dbReference>